<accession>A0AAD5RZG9</accession>
<feature type="compositionally biased region" description="Basic and acidic residues" evidence="1">
    <location>
        <begin position="13"/>
        <end position="24"/>
    </location>
</feature>
<proteinExistence type="predicted"/>
<dbReference type="AlphaFoldDB" id="A0AAD5RZG9"/>
<comment type="caution">
    <text evidence="2">The sequence shown here is derived from an EMBL/GenBank/DDBJ whole genome shotgun (WGS) entry which is preliminary data.</text>
</comment>
<evidence type="ECO:0000313" key="2">
    <source>
        <dbReference type="EMBL" id="KAJ3026342.1"/>
    </source>
</evidence>
<feature type="compositionally biased region" description="Polar residues" evidence="1">
    <location>
        <begin position="26"/>
        <end position="44"/>
    </location>
</feature>
<dbReference type="Proteomes" id="UP001212841">
    <property type="component" value="Unassembled WGS sequence"/>
</dbReference>
<dbReference type="EMBL" id="JADGJD010003018">
    <property type="protein sequence ID" value="KAJ3026342.1"/>
    <property type="molecule type" value="Genomic_DNA"/>
</dbReference>
<sequence length="143" mass="15028">LDPVGSDVLANAGEEKRSSEDVKNAEVTTESAPVLATSSESTTDAPGPSAAVDPKANGVGGALGVQQPVTVAESDTGLLPTMCGNVGKCPLHEGWEFIKSREVQVDIDEQLHLLKRDRNEANGIKLRLRRRRAIAKAGLMGSV</sequence>
<keyword evidence="3" id="KW-1185">Reference proteome</keyword>
<evidence type="ECO:0000256" key="1">
    <source>
        <dbReference type="SAM" id="MobiDB-lite"/>
    </source>
</evidence>
<reference evidence="2" key="1">
    <citation type="submission" date="2020-05" db="EMBL/GenBank/DDBJ databases">
        <title>Phylogenomic resolution of chytrid fungi.</title>
        <authorList>
            <person name="Stajich J.E."/>
            <person name="Amses K."/>
            <person name="Simmons R."/>
            <person name="Seto K."/>
            <person name="Myers J."/>
            <person name="Bonds A."/>
            <person name="Quandt C.A."/>
            <person name="Barry K."/>
            <person name="Liu P."/>
            <person name="Grigoriev I."/>
            <person name="Longcore J.E."/>
            <person name="James T.Y."/>
        </authorList>
    </citation>
    <scope>NUCLEOTIDE SEQUENCE</scope>
    <source>
        <strain evidence="2">JEL0318</strain>
    </source>
</reference>
<feature type="region of interest" description="Disordered" evidence="1">
    <location>
        <begin position="1"/>
        <end position="61"/>
    </location>
</feature>
<gene>
    <name evidence="2" type="ORF">HK097_006468</name>
</gene>
<evidence type="ECO:0000313" key="3">
    <source>
        <dbReference type="Proteomes" id="UP001212841"/>
    </source>
</evidence>
<organism evidence="2 3">
    <name type="scientific">Rhizophlyctis rosea</name>
    <dbReference type="NCBI Taxonomy" id="64517"/>
    <lineage>
        <taxon>Eukaryota</taxon>
        <taxon>Fungi</taxon>
        <taxon>Fungi incertae sedis</taxon>
        <taxon>Chytridiomycota</taxon>
        <taxon>Chytridiomycota incertae sedis</taxon>
        <taxon>Chytridiomycetes</taxon>
        <taxon>Rhizophlyctidales</taxon>
        <taxon>Rhizophlyctidaceae</taxon>
        <taxon>Rhizophlyctis</taxon>
    </lineage>
</organism>
<name>A0AAD5RZG9_9FUNG</name>
<feature type="non-terminal residue" evidence="2">
    <location>
        <position position="1"/>
    </location>
</feature>
<protein>
    <submittedName>
        <fullName evidence="2">Uncharacterized protein</fullName>
    </submittedName>
</protein>